<dbReference type="InterPro" id="IPR018097">
    <property type="entry name" value="EGF_Ca-bd_CS"/>
</dbReference>
<dbReference type="GeneTree" id="ENSGT00940000155152"/>
<evidence type="ECO:0000259" key="13">
    <source>
        <dbReference type="PROSITE" id="PS50025"/>
    </source>
</evidence>
<dbReference type="GO" id="GO:0005509">
    <property type="term" value="F:calcium ion binding"/>
    <property type="evidence" value="ECO:0007669"/>
    <property type="project" value="InterPro"/>
</dbReference>
<evidence type="ECO:0000256" key="4">
    <source>
        <dbReference type="ARBA" id="ARBA00022692"/>
    </source>
</evidence>
<name>A0A3P8VTY1_CYNSE</name>
<evidence type="ECO:0000256" key="2">
    <source>
        <dbReference type="ARBA" id="ARBA00022475"/>
    </source>
</evidence>
<evidence type="ECO:0000256" key="6">
    <source>
        <dbReference type="ARBA" id="ARBA00022737"/>
    </source>
</evidence>
<dbReference type="InterPro" id="IPR000742">
    <property type="entry name" value="EGF"/>
</dbReference>
<evidence type="ECO:0000256" key="1">
    <source>
        <dbReference type="ARBA" id="ARBA00004251"/>
    </source>
</evidence>
<keyword evidence="9" id="KW-0472">Membrane</keyword>
<dbReference type="Ensembl" id="ENSCSET00000018017.1">
    <property type="protein sequence ID" value="ENSCSEP00000017797.1"/>
    <property type="gene ID" value="ENSCSEG00000011419.1"/>
</dbReference>
<evidence type="ECO:0000256" key="3">
    <source>
        <dbReference type="ARBA" id="ARBA00022536"/>
    </source>
</evidence>
<evidence type="ECO:0000256" key="5">
    <source>
        <dbReference type="ARBA" id="ARBA00022729"/>
    </source>
</evidence>
<dbReference type="PROSITE" id="PS01186">
    <property type="entry name" value="EGF_2"/>
    <property type="match status" value="1"/>
</dbReference>
<dbReference type="InterPro" id="IPR013320">
    <property type="entry name" value="ConA-like_dom_sf"/>
</dbReference>
<evidence type="ECO:0000313" key="15">
    <source>
        <dbReference type="Ensembl" id="ENSCSEP00000017797.1"/>
    </source>
</evidence>
<accession>A0A3P8VTY1</accession>
<evidence type="ECO:0000256" key="9">
    <source>
        <dbReference type="ARBA" id="ARBA00023136"/>
    </source>
</evidence>
<dbReference type="FunFam" id="2.60.120.200:FF:000055">
    <property type="entry name" value="Crumbs cell polarity complex component 1"/>
    <property type="match status" value="1"/>
</dbReference>
<evidence type="ECO:0000259" key="14">
    <source>
        <dbReference type="PROSITE" id="PS50026"/>
    </source>
</evidence>
<dbReference type="PANTHER" id="PTHR12916">
    <property type="entry name" value="CYTOCHROME C OXIDASE POLYPEPTIDE VIC-2"/>
    <property type="match status" value="1"/>
</dbReference>
<dbReference type="SMART" id="SM00282">
    <property type="entry name" value="LamG"/>
    <property type="match status" value="2"/>
</dbReference>
<dbReference type="InterPro" id="IPR001791">
    <property type="entry name" value="Laminin_G"/>
</dbReference>
<dbReference type="FunFam" id="2.10.25.10:FF:000391">
    <property type="entry name" value="Weary, isoform C"/>
    <property type="match status" value="1"/>
</dbReference>
<evidence type="ECO:0000256" key="12">
    <source>
        <dbReference type="PROSITE-ProRule" id="PRU00076"/>
    </source>
</evidence>
<dbReference type="PROSITE" id="PS00010">
    <property type="entry name" value="ASX_HYDROXYL"/>
    <property type="match status" value="1"/>
</dbReference>
<dbReference type="GO" id="GO:0005886">
    <property type="term" value="C:plasma membrane"/>
    <property type="evidence" value="ECO:0007669"/>
    <property type="project" value="UniProtKB-SubCell"/>
</dbReference>
<feature type="disulfide bond" evidence="12">
    <location>
        <begin position="523"/>
        <end position="532"/>
    </location>
</feature>
<dbReference type="PROSITE" id="PS00022">
    <property type="entry name" value="EGF_1"/>
    <property type="match status" value="3"/>
</dbReference>
<keyword evidence="16" id="KW-1185">Reference proteome</keyword>
<dbReference type="InParanoid" id="A0A3P8VTY1"/>
<protein>
    <recommendedName>
        <fullName evidence="17">Crumbs cell polarity complex component 2b</fullName>
    </recommendedName>
</protein>
<feature type="disulfide bond" evidence="12">
    <location>
        <begin position="235"/>
        <end position="244"/>
    </location>
</feature>
<dbReference type="PROSITE" id="PS01187">
    <property type="entry name" value="EGF_CA"/>
    <property type="match status" value="1"/>
</dbReference>
<dbReference type="SUPFAM" id="SSF57196">
    <property type="entry name" value="EGF/Laminin"/>
    <property type="match status" value="1"/>
</dbReference>
<dbReference type="Proteomes" id="UP000265120">
    <property type="component" value="Chromosome 20"/>
</dbReference>
<evidence type="ECO:0000313" key="16">
    <source>
        <dbReference type="Proteomes" id="UP000265120"/>
    </source>
</evidence>
<sequence length="562" mass="62738">RNNDPLCDSLRGSKDHECECPRPYEGHNCAEEYVPARFGNKDLDSHAVFYLDDDPRDTLVVSMFLRTRRLGGLLLILANSTSQYLRLWVEEGRVKVQVNNHETLFSQKAVNDGHFHLLTLTVRGITSTLFQSSQVMDSVSVKPVHAHSGDLVFIGGLPDQKSSAEFGGFFQGCLQDLRINNKKLQFYPLDTSVKSYRLEKLVNVERGCSSDDNCVSPCLNGGVCHSTWDDFTCTCPLNTTGRRCDKVKWCDLNPCPNGTICELRLEGFECNSILHYQSNGKISHSLADVLLSFCSGQPTATLLFAQRGSAHLAVFLRDSRLVMELKTGHGNGTVVLTVQNERAVSDGVWHTAKISMESKSSRWIMDVDGDQRERSISGGNLDFLKEEGTDIFLGGKNRESEGKFSGCLGSVEIGGLLLPFLQDTELNLPRPQKEQFVKVNSDDVQRPCSLCQLRPCHNNGSCTGRRSMLRLNSSLYLHIESPHKFVSFRNVPRCETDVDECVSEPCMNGGVCVNHVNSFQCVCDLNHSGVHCQVDVKINLTCWKNCNHIRFIPIHKQNSLTL</sequence>
<reference evidence="15" key="2">
    <citation type="submission" date="2025-08" db="UniProtKB">
        <authorList>
            <consortium name="Ensembl"/>
        </authorList>
    </citation>
    <scope>IDENTIFICATION</scope>
</reference>
<dbReference type="InterPro" id="IPR000152">
    <property type="entry name" value="EGF-type_Asp/Asn_hydroxyl_site"/>
</dbReference>
<reference evidence="15" key="3">
    <citation type="submission" date="2025-09" db="UniProtKB">
        <authorList>
            <consortium name="Ensembl"/>
        </authorList>
    </citation>
    <scope>IDENTIFICATION</scope>
</reference>
<organism evidence="15 16">
    <name type="scientific">Cynoglossus semilaevis</name>
    <name type="common">Tongue sole</name>
    <dbReference type="NCBI Taxonomy" id="244447"/>
    <lineage>
        <taxon>Eukaryota</taxon>
        <taxon>Metazoa</taxon>
        <taxon>Chordata</taxon>
        <taxon>Craniata</taxon>
        <taxon>Vertebrata</taxon>
        <taxon>Euteleostomi</taxon>
        <taxon>Actinopterygii</taxon>
        <taxon>Neopterygii</taxon>
        <taxon>Teleostei</taxon>
        <taxon>Neoteleostei</taxon>
        <taxon>Acanthomorphata</taxon>
        <taxon>Carangaria</taxon>
        <taxon>Pleuronectiformes</taxon>
        <taxon>Pleuronectoidei</taxon>
        <taxon>Cynoglossidae</taxon>
        <taxon>Cynoglossinae</taxon>
        <taxon>Cynoglossus</taxon>
    </lineage>
</organism>
<dbReference type="InterPro" id="IPR001881">
    <property type="entry name" value="EGF-like_Ca-bd_dom"/>
</dbReference>
<keyword evidence="6" id="KW-0677">Repeat</keyword>
<feature type="domain" description="Laminin G" evidence="13">
    <location>
        <begin position="36"/>
        <end position="208"/>
    </location>
</feature>
<dbReference type="PROSITE" id="PS50026">
    <property type="entry name" value="EGF_3"/>
    <property type="match status" value="2"/>
</dbReference>
<evidence type="ECO:0000256" key="7">
    <source>
        <dbReference type="ARBA" id="ARBA00022837"/>
    </source>
</evidence>
<keyword evidence="5" id="KW-0732">Signal</keyword>
<keyword evidence="3 12" id="KW-0245">EGF-like domain</keyword>
<keyword evidence="10 12" id="KW-1015">Disulfide bond</keyword>
<dbReference type="SUPFAM" id="SSF49899">
    <property type="entry name" value="Concanavalin A-like lectins/glucanases"/>
    <property type="match status" value="2"/>
</dbReference>
<dbReference type="Gene3D" id="2.10.25.10">
    <property type="entry name" value="Laminin"/>
    <property type="match status" value="2"/>
</dbReference>
<dbReference type="GO" id="GO:0007219">
    <property type="term" value="P:Notch signaling pathway"/>
    <property type="evidence" value="ECO:0007669"/>
    <property type="project" value="TreeGrafter"/>
</dbReference>
<comment type="subcellular location">
    <subcellularLocation>
        <location evidence="1">Cell membrane</location>
        <topology evidence="1">Single-pass type I membrane protein</topology>
    </subcellularLocation>
</comment>
<comment type="caution">
    <text evidence="12">Lacks conserved residue(s) required for the propagation of feature annotation.</text>
</comment>
<keyword evidence="11" id="KW-0325">Glycoprotein</keyword>
<keyword evidence="4" id="KW-0812">Transmembrane</keyword>
<dbReference type="CDD" id="cd00054">
    <property type="entry name" value="EGF_CA"/>
    <property type="match status" value="2"/>
</dbReference>
<dbReference type="OMA" id="MEMNQPR"/>
<evidence type="ECO:0008006" key="17">
    <source>
        <dbReference type="Google" id="ProtNLM"/>
    </source>
</evidence>
<evidence type="ECO:0000256" key="8">
    <source>
        <dbReference type="ARBA" id="ARBA00022989"/>
    </source>
</evidence>
<dbReference type="PROSITE" id="PS50025">
    <property type="entry name" value="LAM_G_DOMAIN"/>
    <property type="match status" value="2"/>
</dbReference>
<feature type="domain" description="EGF-like" evidence="14">
    <location>
        <begin position="497"/>
        <end position="533"/>
    </location>
</feature>
<dbReference type="SMART" id="SM00181">
    <property type="entry name" value="EGF"/>
    <property type="match status" value="2"/>
</dbReference>
<feature type="domain" description="EGF-like" evidence="14">
    <location>
        <begin position="210"/>
        <end position="245"/>
    </location>
</feature>
<dbReference type="Pfam" id="PF00008">
    <property type="entry name" value="EGF"/>
    <property type="match status" value="2"/>
</dbReference>
<dbReference type="Gene3D" id="2.60.120.200">
    <property type="match status" value="2"/>
</dbReference>
<proteinExistence type="predicted"/>
<evidence type="ECO:0000256" key="10">
    <source>
        <dbReference type="ARBA" id="ARBA00023157"/>
    </source>
</evidence>
<dbReference type="GO" id="GO:0005112">
    <property type="term" value="F:Notch binding"/>
    <property type="evidence" value="ECO:0007669"/>
    <property type="project" value="TreeGrafter"/>
</dbReference>
<feature type="disulfide bond" evidence="12">
    <location>
        <begin position="214"/>
        <end position="224"/>
    </location>
</feature>
<keyword evidence="2" id="KW-1003">Cell membrane</keyword>
<dbReference type="PANTHER" id="PTHR12916:SF14">
    <property type="entry name" value="CRUMBS 1, CELL POLARITY COMPLEX COMPONENT"/>
    <property type="match status" value="1"/>
</dbReference>
<evidence type="ECO:0000256" key="11">
    <source>
        <dbReference type="ARBA" id="ARBA00023180"/>
    </source>
</evidence>
<dbReference type="CDD" id="cd00110">
    <property type="entry name" value="LamG"/>
    <property type="match status" value="2"/>
</dbReference>
<dbReference type="AlphaFoldDB" id="A0A3P8VTY1"/>
<keyword evidence="8" id="KW-1133">Transmembrane helix</keyword>
<reference evidence="15 16" key="1">
    <citation type="journal article" date="2014" name="Nat. Genet.">
        <title>Whole-genome sequence of a flatfish provides insights into ZW sex chromosome evolution and adaptation to a benthic lifestyle.</title>
        <authorList>
            <person name="Chen S."/>
            <person name="Zhang G."/>
            <person name="Shao C."/>
            <person name="Huang Q."/>
            <person name="Liu G."/>
            <person name="Zhang P."/>
            <person name="Song W."/>
            <person name="An N."/>
            <person name="Chalopin D."/>
            <person name="Volff J.N."/>
            <person name="Hong Y."/>
            <person name="Li Q."/>
            <person name="Sha Z."/>
            <person name="Zhou H."/>
            <person name="Xie M."/>
            <person name="Yu Q."/>
            <person name="Liu Y."/>
            <person name="Xiang H."/>
            <person name="Wang N."/>
            <person name="Wu K."/>
            <person name="Yang C."/>
            <person name="Zhou Q."/>
            <person name="Liao X."/>
            <person name="Yang L."/>
            <person name="Hu Q."/>
            <person name="Zhang J."/>
            <person name="Meng L."/>
            <person name="Jin L."/>
            <person name="Tian Y."/>
            <person name="Lian J."/>
            <person name="Yang J."/>
            <person name="Miao G."/>
            <person name="Liu S."/>
            <person name="Liang Z."/>
            <person name="Yan F."/>
            <person name="Li Y."/>
            <person name="Sun B."/>
            <person name="Zhang H."/>
            <person name="Zhang J."/>
            <person name="Zhu Y."/>
            <person name="Du M."/>
            <person name="Zhao Y."/>
            <person name="Schartl M."/>
            <person name="Tang Q."/>
            <person name="Wang J."/>
        </authorList>
    </citation>
    <scope>NUCLEOTIDE SEQUENCE</scope>
</reference>
<feature type="domain" description="Laminin G" evidence="13">
    <location>
        <begin position="263"/>
        <end position="448"/>
    </location>
</feature>
<dbReference type="SMART" id="SM00179">
    <property type="entry name" value="EGF_CA"/>
    <property type="match status" value="2"/>
</dbReference>
<dbReference type="Pfam" id="PF02210">
    <property type="entry name" value="Laminin_G_2"/>
    <property type="match status" value="2"/>
</dbReference>
<keyword evidence="7" id="KW-0106">Calcium</keyword>
<dbReference type="STRING" id="244447.ENSCSEP00000017797"/>